<keyword evidence="15" id="KW-1185">Reference proteome</keyword>
<dbReference type="Gene3D" id="1.10.220.30">
    <property type="match status" value="3"/>
</dbReference>
<evidence type="ECO:0000259" key="13">
    <source>
        <dbReference type="Pfam" id="PF14842"/>
    </source>
</evidence>
<comment type="caution">
    <text evidence="14">The sequence shown here is derived from an EMBL/GenBank/DDBJ whole genome shotgun (WGS) entry which is preliminary data.</text>
</comment>
<dbReference type="GO" id="GO:0006935">
    <property type="term" value="P:chemotaxis"/>
    <property type="evidence" value="ECO:0007669"/>
    <property type="project" value="UniProtKB-KW"/>
</dbReference>
<dbReference type="STRING" id="1353537.TP2_11895"/>
<evidence type="ECO:0000256" key="5">
    <source>
        <dbReference type="ARBA" id="ARBA00022475"/>
    </source>
</evidence>
<evidence type="ECO:0000313" key="14">
    <source>
        <dbReference type="EMBL" id="KEO51591.1"/>
    </source>
</evidence>
<evidence type="ECO:0000259" key="11">
    <source>
        <dbReference type="Pfam" id="PF01706"/>
    </source>
</evidence>
<dbReference type="InterPro" id="IPR000090">
    <property type="entry name" value="Flg_Motor_Flig"/>
</dbReference>
<dbReference type="AlphaFoldDB" id="A0A074J2F7"/>
<comment type="similarity">
    <text evidence="3">Belongs to the FliG family.</text>
</comment>
<evidence type="ECO:0000313" key="15">
    <source>
        <dbReference type="Proteomes" id="UP000027432"/>
    </source>
</evidence>
<dbReference type="SUPFAM" id="SSF48029">
    <property type="entry name" value="FliG"/>
    <property type="match status" value="2"/>
</dbReference>
<keyword evidence="5" id="KW-1003">Cell membrane</keyword>
<dbReference type="GO" id="GO:0071973">
    <property type="term" value="P:bacterial-type flagellum-dependent cell motility"/>
    <property type="evidence" value="ECO:0007669"/>
    <property type="project" value="InterPro"/>
</dbReference>
<dbReference type="InterPro" id="IPR011002">
    <property type="entry name" value="FliG_a-hlx"/>
</dbReference>
<dbReference type="GO" id="GO:0003774">
    <property type="term" value="F:cytoskeletal motor activity"/>
    <property type="evidence" value="ECO:0007669"/>
    <property type="project" value="InterPro"/>
</dbReference>
<keyword evidence="7" id="KW-0283">Flagellar rotation</keyword>
<evidence type="ECO:0000259" key="12">
    <source>
        <dbReference type="Pfam" id="PF14841"/>
    </source>
</evidence>
<evidence type="ECO:0000256" key="9">
    <source>
        <dbReference type="ARBA" id="ARBA00023143"/>
    </source>
</evidence>
<organism evidence="14 15">
    <name type="scientific">Thioclava pacifica DSM 10166</name>
    <dbReference type="NCBI Taxonomy" id="1353537"/>
    <lineage>
        <taxon>Bacteria</taxon>
        <taxon>Pseudomonadati</taxon>
        <taxon>Pseudomonadota</taxon>
        <taxon>Alphaproteobacteria</taxon>
        <taxon>Rhodobacterales</taxon>
        <taxon>Paracoccaceae</taxon>
        <taxon>Thioclava</taxon>
    </lineage>
</organism>
<dbReference type="Pfam" id="PF01706">
    <property type="entry name" value="FliG_C"/>
    <property type="match status" value="1"/>
</dbReference>
<dbReference type="eggNOG" id="COG1536">
    <property type="taxonomic scope" value="Bacteria"/>
</dbReference>
<dbReference type="InterPro" id="IPR028263">
    <property type="entry name" value="FliG_N"/>
</dbReference>
<gene>
    <name evidence="14" type="ORF">TP2_11895</name>
</gene>
<keyword evidence="8" id="KW-0472">Membrane</keyword>
<protein>
    <recommendedName>
        <fullName evidence="4">Flagellar motor switch protein FliG</fullName>
    </recommendedName>
</protein>
<evidence type="ECO:0000256" key="3">
    <source>
        <dbReference type="ARBA" id="ARBA00010299"/>
    </source>
</evidence>
<dbReference type="Pfam" id="PF14842">
    <property type="entry name" value="FliG_N"/>
    <property type="match status" value="1"/>
</dbReference>
<comment type="subcellular location">
    <subcellularLocation>
        <location evidence="1">Bacterial flagellum basal body</location>
    </subcellularLocation>
    <subcellularLocation>
        <location evidence="2">Cell membrane</location>
        <topology evidence="2">Peripheral membrane protein</topology>
        <orientation evidence="2">Cytoplasmic side</orientation>
    </subcellularLocation>
</comment>
<keyword evidence="9" id="KW-0975">Bacterial flagellum</keyword>
<name>A0A074J2F7_9RHOB</name>
<reference evidence="14 15" key="1">
    <citation type="submission" date="2013-07" db="EMBL/GenBank/DDBJ databases">
        <title>Thioclava pacifica DSM 10166 Genome Sequencing.</title>
        <authorList>
            <person name="Lai Q."/>
            <person name="Shao Z."/>
        </authorList>
    </citation>
    <scope>NUCLEOTIDE SEQUENCE [LARGE SCALE GENOMIC DNA]</scope>
    <source>
        <strain evidence="14 15">DSM 10166</strain>
    </source>
</reference>
<dbReference type="InterPro" id="IPR023087">
    <property type="entry name" value="Flg_Motor_Flig_C"/>
</dbReference>
<evidence type="ECO:0000256" key="10">
    <source>
        <dbReference type="ARBA" id="ARBA00025598"/>
    </source>
</evidence>
<dbReference type="Proteomes" id="UP000027432">
    <property type="component" value="Unassembled WGS sequence"/>
</dbReference>
<evidence type="ECO:0000256" key="2">
    <source>
        <dbReference type="ARBA" id="ARBA00004413"/>
    </source>
</evidence>
<evidence type="ECO:0000256" key="7">
    <source>
        <dbReference type="ARBA" id="ARBA00022779"/>
    </source>
</evidence>
<dbReference type="PANTHER" id="PTHR30534:SF0">
    <property type="entry name" value="FLAGELLAR MOTOR SWITCH PROTEIN FLIG"/>
    <property type="match status" value="1"/>
</dbReference>
<dbReference type="Pfam" id="PF14841">
    <property type="entry name" value="FliG_M"/>
    <property type="match status" value="1"/>
</dbReference>
<dbReference type="GO" id="GO:0009425">
    <property type="term" value="C:bacterial-type flagellum basal body"/>
    <property type="evidence" value="ECO:0007669"/>
    <property type="project" value="UniProtKB-SubCell"/>
</dbReference>
<evidence type="ECO:0000256" key="8">
    <source>
        <dbReference type="ARBA" id="ARBA00023136"/>
    </source>
</evidence>
<dbReference type="GO" id="GO:0005886">
    <property type="term" value="C:plasma membrane"/>
    <property type="evidence" value="ECO:0007669"/>
    <property type="project" value="UniProtKB-SubCell"/>
</dbReference>
<keyword evidence="6" id="KW-0145">Chemotaxis</keyword>
<evidence type="ECO:0000256" key="4">
    <source>
        <dbReference type="ARBA" id="ARBA00021870"/>
    </source>
</evidence>
<dbReference type="PRINTS" id="PR00954">
    <property type="entry name" value="FLGMOTORFLIG"/>
</dbReference>
<sequence length="359" mass="38046">MVNAIAPMALGNLAGPDNVNETSLTPGAGRLSRRQKAAIIVRLLSSEGLKLPLSELSEDHQTALAEQVAELRLIDRDTLVSVVEEFCEALEAVGLAFPGGLDGALSLLDGQLSPAASTRLRRLASGSSRADPWERITGLSTDLLLPVLEEESTEVGAVMLSKLSVAKAAELLGRLPGEKARRVAYAVSLTGNVAPETVQRIGQALASQLDAQPAKAFDTGPVERVGAILNYSASATRDAVLKGLEEEDLAFAEEVKKAIFTFANIPTRIDPRDIPKILRNVDQARLVVALAGAKGALEASAEFVLTNMSQRMAQSLRDEMSNLGKVKDKDAEEAMGEIVGAIRAMEAAGEIFLVAEDDD</sequence>
<dbReference type="EMBL" id="AUND01000038">
    <property type="protein sequence ID" value="KEO51591.1"/>
    <property type="molecule type" value="Genomic_DNA"/>
</dbReference>
<proteinExistence type="inferred from homology"/>
<dbReference type="PANTHER" id="PTHR30534">
    <property type="entry name" value="FLAGELLAR MOTOR SWITCH PROTEIN FLIG"/>
    <property type="match status" value="1"/>
</dbReference>
<accession>A0A074J2F7</accession>
<feature type="domain" description="Flagellar motor switch protein FliG middle" evidence="12">
    <location>
        <begin position="144"/>
        <end position="214"/>
    </location>
</feature>
<evidence type="ECO:0000256" key="6">
    <source>
        <dbReference type="ARBA" id="ARBA00022500"/>
    </source>
</evidence>
<dbReference type="InterPro" id="IPR032779">
    <property type="entry name" value="FliG_M"/>
</dbReference>
<feature type="domain" description="Flagellar motor switch protein FliG N-terminal" evidence="13">
    <location>
        <begin position="31"/>
        <end position="133"/>
    </location>
</feature>
<feature type="domain" description="Flagellar motor switch protein FliG C-terminal" evidence="11">
    <location>
        <begin position="243"/>
        <end position="353"/>
    </location>
</feature>
<comment type="function">
    <text evidence="10">FliG is one of three proteins (FliG, FliN, FliM) that forms the rotor-mounted switch complex (C ring), located at the base of the basal body. This complex interacts with the CheY and CheZ chemotaxis proteins, in addition to contacting components of the motor that determine the direction of flagellar rotation.</text>
</comment>
<evidence type="ECO:0000256" key="1">
    <source>
        <dbReference type="ARBA" id="ARBA00004117"/>
    </source>
</evidence>